<protein>
    <submittedName>
        <fullName evidence="1">Uncharacterized protein</fullName>
    </submittedName>
</protein>
<accession>A0A9X9WQT8</accession>
<evidence type="ECO:0000313" key="1">
    <source>
        <dbReference type="EMBL" id="MBR0662698.1"/>
    </source>
</evidence>
<evidence type="ECO:0000313" key="2">
    <source>
        <dbReference type="Proteomes" id="UP001138708"/>
    </source>
</evidence>
<dbReference type="RefSeq" id="WP_211844211.1">
    <property type="nucleotide sequence ID" value="NZ_JAAEDK010000147.1"/>
</dbReference>
<comment type="caution">
    <text evidence="1">The sequence shown here is derived from an EMBL/GenBank/DDBJ whole genome shotgun (WGS) entry which is preliminary data.</text>
</comment>
<dbReference type="AlphaFoldDB" id="A0A9X9WQT8"/>
<reference evidence="1" key="2">
    <citation type="journal article" date="2021" name="Syst. Appl. Microbiol.">
        <title>Roseomonas hellenica sp. nov., isolated from roots of wild-growing Alkanna tinctoria.</title>
        <authorList>
            <person name="Rat A."/>
            <person name="Naranjo H.D."/>
            <person name="Lebbe L."/>
            <person name="Cnockaert M."/>
            <person name="Krigas N."/>
            <person name="Grigoriadou K."/>
            <person name="Maloupa E."/>
            <person name="Willems A."/>
        </authorList>
    </citation>
    <scope>NUCLEOTIDE SEQUENCE</scope>
    <source>
        <strain evidence="1">LMG 31161</strain>
    </source>
</reference>
<name>A0A9X9WQT8_9PROT</name>
<feature type="non-terminal residue" evidence="1">
    <location>
        <position position="89"/>
    </location>
</feature>
<proteinExistence type="predicted"/>
<dbReference type="EMBL" id="JAAEDK010000147">
    <property type="protein sequence ID" value="MBR0662698.1"/>
    <property type="molecule type" value="Genomic_DNA"/>
</dbReference>
<dbReference type="Proteomes" id="UP001138708">
    <property type="component" value="Unassembled WGS sequence"/>
</dbReference>
<gene>
    <name evidence="1" type="ORF">GXW75_25865</name>
</gene>
<reference evidence="1" key="1">
    <citation type="submission" date="2020-01" db="EMBL/GenBank/DDBJ databases">
        <authorList>
            <person name="Rat A."/>
        </authorList>
    </citation>
    <scope>NUCLEOTIDE SEQUENCE</scope>
    <source>
        <strain evidence="1">LMG 31161</strain>
    </source>
</reference>
<organism evidence="1 2">
    <name type="scientific">Neoroseomonas oryzicola</name>
    <dbReference type="NCBI Taxonomy" id="535904"/>
    <lineage>
        <taxon>Bacteria</taxon>
        <taxon>Pseudomonadati</taxon>
        <taxon>Pseudomonadota</taxon>
        <taxon>Alphaproteobacteria</taxon>
        <taxon>Acetobacterales</taxon>
        <taxon>Acetobacteraceae</taxon>
        <taxon>Neoroseomonas</taxon>
    </lineage>
</organism>
<sequence length="89" mass="9011">MADGFAPIARDIAQDGFTPTFLIAALDPARREAAAPVPPALPTHDPLPGLLAEARAAGREEGRAEALRAAAEDRGALAARAALAAADAM</sequence>